<sequence length="317" mass="36269">MINDKKILIRKPFNEQYTITITSELNGVDVFVSSVVQLRYDFTVISVNEINIEVRLVQLDNILLEANNPMVREVAQVSQIFGRMYNELHLLLDHAGNVISVLNNNLILSKWKQTKTEMEKHVLSNEDLKHAIMLNDNIFNSPEKILIAAQANEFLRIYFGQAFDRDVPSKASLKGTNIFNTIEMQWTTDLTCSVELPATDSIGSITLNTLTKPSERLAEKFNKEAYNQFADKLDINSLTVDLYQKETRVIDYPTGKIQEAEVEKIEIADIKRLYNKLHYKLSSDTGIVIRQGGQEKSARLVTDSKQNAESNTRFKFF</sequence>
<dbReference type="EMBL" id="JBHSBW010000013">
    <property type="protein sequence ID" value="MFC4212412.1"/>
    <property type="molecule type" value="Genomic_DNA"/>
</dbReference>
<dbReference type="Proteomes" id="UP001595789">
    <property type="component" value="Unassembled WGS sequence"/>
</dbReference>
<accession>A0ABV8PDP2</accession>
<dbReference type="RefSeq" id="WP_378986361.1">
    <property type="nucleotide sequence ID" value="NZ_JBHSBW010000013.1"/>
</dbReference>
<comment type="caution">
    <text evidence="1">The sequence shown here is derived from an EMBL/GenBank/DDBJ whole genome shotgun (WGS) entry which is preliminary data.</text>
</comment>
<keyword evidence="2" id="KW-1185">Reference proteome</keyword>
<reference evidence="2" key="1">
    <citation type="journal article" date="2019" name="Int. J. Syst. Evol. Microbiol.">
        <title>The Global Catalogue of Microorganisms (GCM) 10K type strain sequencing project: providing services to taxonomists for standard genome sequencing and annotation.</title>
        <authorList>
            <consortium name="The Broad Institute Genomics Platform"/>
            <consortium name="The Broad Institute Genome Sequencing Center for Infectious Disease"/>
            <person name="Wu L."/>
            <person name="Ma J."/>
        </authorList>
    </citation>
    <scope>NUCLEOTIDE SEQUENCE [LARGE SCALE GENOMIC DNA]</scope>
    <source>
        <strain evidence="2">CCM 8691</strain>
    </source>
</reference>
<protein>
    <submittedName>
        <fullName evidence="1">Uncharacterized protein</fullName>
    </submittedName>
</protein>
<organism evidence="1 2">
    <name type="scientific">Pedobacter lithocola</name>
    <dbReference type="NCBI Taxonomy" id="1908239"/>
    <lineage>
        <taxon>Bacteria</taxon>
        <taxon>Pseudomonadati</taxon>
        <taxon>Bacteroidota</taxon>
        <taxon>Sphingobacteriia</taxon>
        <taxon>Sphingobacteriales</taxon>
        <taxon>Sphingobacteriaceae</taxon>
        <taxon>Pedobacter</taxon>
    </lineage>
</organism>
<gene>
    <name evidence="1" type="ORF">ACFOWA_14530</name>
</gene>
<evidence type="ECO:0000313" key="1">
    <source>
        <dbReference type="EMBL" id="MFC4212412.1"/>
    </source>
</evidence>
<name>A0ABV8PDP2_9SPHI</name>
<proteinExistence type="predicted"/>
<evidence type="ECO:0000313" key="2">
    <source>
        <dbReference type="Proteomes" id="UP001595789"/>
    </source>
</evidence>